<dbReference type="RefSeq" id="WP_014454281.1">
    <property type="nucleotide sequence ID" value="NC_017098.1"/>
</dbReference>
<keyword evidence="5" id="KW-0378">Hydrolase</keyword>
<dbReference type="FunFam" id="3.30.479.30:FF:000004">
    <property type="entry name" value="Putative membrane protease family, stomatin"/>
    <property type="match status" value="1"/>
</dbReference>
<dbReference type="OrthoDB" id="9809197at2"/>
<keyword evidence="6" id="KW-1185">Reference proteome</keyword>
<evidence type="ECO:0000313" key="5">
    <source>
        <dbReference type="EMBL" id="AFG36283.1"/>
    </source>
</evidence>
<evidence type="ECO:0000256" key="3">
    <source>
        <dbReference type="SAM" id="Phobius"/>
    </source>
</evidence>
<dbReference type="InterPro" id="IPR043202">
    <property type="entry name" value="Band-7_stomatin-like"/>
</dbReference>
<dbReference type="GO" id="GO:0005886">
    <property type="term" value="C:plasma membrane"/>
    <property type="evidence" value="ECO:0007669"/>
    <property type="project" value="InterPro"/>
</dbReference>
<dbReference type="SMART" id="SM00244">
    <property type="entry name" value="PHB"/>
    <property type="match status" value="1"/>
</dbReference>
<dbReference type="InterPro" id="IPR001972">
    <property type="entry name" value="Stomatin_HflK_fam"/>
</dbReference>
<evidence type="ECO:0000313" key="6">
    <source>
        <dbReference type="Proteomes" id="UP000007383"/>
    </source>
</evidence>
<comment type="similarity">
    <text evidence="2">Belongs to the band 7/mec-2 family.</text>
</comment>
<dbReference type="eggNOG" id="COG0330">
    <property type="taxonomic scope" value="Bacteria"/>
</dbReference>
<feature type="domain" description="Band 7" evidence="4">
    <location>
        <begin position="117"/>
        <end position="275"/>
    </location>
</feature>
<dbReference type="InterPro" id="IPR036013">
    <property type="entry name" value="Band_7/SPFH_dom_sf"/>
</dbReference>
<dbReference type="AlphaFoldDB" id="H9UFJ0"/>
<proteinExistence type="inferred from homology"/>
<dbReference type="Pfam" id="PF01145">
    <property type="entry name" value="Band_7"/>
    <property type="match status" value="1"/>
</dbReference>
<dbReference type="PRINTS" id="PR00721">
    <property type="entry name" value="STOMATIN"/>
</dbReference>
<dbReference type="HOGENOM" id="CLU_024949_3_3_12"/>
<dbReference type="GO" id="GO:0006508">
    <property type="term" value="P:proteolysis"/>
    <property type="evidence" value="ECO:0007669"/>
    <property type="project" value="UniProtKB-KW"/>
</dbReference>
<reference evidence="6" key="1">
    <citation type="journal article" date="2013" name="Stand. Genomic Sci.">
        <title>Complete genome sequence of the halophilic bacterium Spirochaeta africana type strain (Z-7692(T)) from the alkaline Lake Magadi in the East African Rift.</title>
        <authorList>
            <person name="Liolos K."/>
            <person name="Abt B."/>
            <person name="Scheuner C."/>
            <person name="Teshima H."/>
            <person name="Held B."/>
            <person name="Lapidus A."/>
            <person name="Nolan M."/>
            <person name="Lucas S."/>
            <person name="Deshpande S."/>
            <person name="Cheng J.F."/>
            <person name="Tapia R."/>
            <person name="Goodwin L.A."/>
            <person name="Pitluck S."/>
            <person name="Pagani I."/>
            <person name="Ivanova N."/>
            <person name="Mavromatis K."/>
            <person name="Mikhailova N."/>
            <person name="Huntemann M."/>
            <person name="Pati A."/>
            <person name="Chen A."/>
            <person name="Palaniappan K."/>
            <person name="Land M."/>
            <person name="Rohde M."/>
            <person name="Tindall B.J."/>
            <person name="Detter J.C."/>
            <person name="Goker M."/>
            <person name="Bristow J."/>
            <person name="Eisen J.A."/>
            <person name="Markowitz V."/>
            <person name="Hugenholtz P."/>
            <person name="Woyke T."/>
            <person name="Klenk H.P."/>
            <person name="Kyrpides N.C."/>
        </authorList>
    </citation>
    <scope>NUCLEOTIDE SEQUENCE</scope>
    <source>
        <strain evidence="6">ATCC 700263 / DSM 8902 / Z-7692</strain>
    </source>
</reference>
<dbReference type="PATRIC" id="fig|889378.3.peg.177"/>
<dbReference type="PANTHER" id="PTHR10264:SF19">
    <property type="entry name" value="AT06885P-RELATED"/>
    <property type="match status" value="1"/>
</dbReference>
<organism evidence="5 6">
    <name type="scientific">Spirochaeta africana (strain ATCC 700263 / DSM 8902 / Z-7692)</name>
    <dbReference type="NCBI Taxonomy" id="889378"/>
    <lineage>
        <taxon>Bacteria</taxon>
        <taxon>Pseudomonadati</taxon>
        <taxon>Spirochaetota</taxon>
        <taxon>Spirochaetia</taxon>
        <taxon>Spirochaetales</taxon>
        <taxon>Spirochaetaceae</taxon>
        <taxon>Spirochaeta</taxon>
    </lineage>
</organism>
<feature type="transmembrane region" description="Helical" evidence="3">
    <location>
        <begin position="104"/>
        <end position="122"/>
    </location>
</feature>
<sequence>MTIKNLLFGTPNQRIKNLPRRTLPTDFRFSTFSFLVLAVITGAAFASLQIAGMPASDIELQGTAAALLVASLLLVLLPTWGMLVIAILAAWLTQFYLTESYDPIIYGIPTLALLPAAMLQLLQHWDKGIILRVGRFHRVRGAGLSLLIPFADRIAARVDTRIRVTDFSAERTLSRDNIPVHIDAICFWMIWDARKAILEVQDFMDAVTLSAQTALRDAIGTNDLSTLLSEREQIGRDLQRILDAKTDPWGITVLSVEFTDIIIPKELEDAMSKHAQADREHKARLILGETEVQLADRMSEAAARYRDNPEAFQLRSMSMMYDGLRQSKGSMVLVPTNAAEQLQQPLGITALQRHLAPNQDATGNQGETK</sequence>
<protein>
    <submittedName>
        <fullName evidence="5">Membrane protease subunit, stomatin/prohibitin</fullName>
    </submittedName>
</protein>
<name>H9UFJ0_SPIAZ</name>
<evidence type="ECO:0000256" key="1">
    <source>
        <dbReference type="ARBA" id="ARBA00004167"/>
    </source>
</evidence>
<accession>H9UFJ0</accession>
<dbReference type="PANTHER" id="PTHR10264">
    <property type="entry name" value="BAND 7 PROTEIN-RELATED"/>
    <property type="match status" value="1"/>
</dbReference>
<dbReference type="KEGG" id="sfc:Spiaf_0174"/>
<dbReference type="STRING" id="889378.Spiaf_0174"/>
<gene>
    <name evidence="5" type="ordered locus">Spiaf_0174</name>
</gene>
<comment type="subcellular location">
    <subcellularLocation>
        <location evidence="1">Membrane</location>
        <topology evidence="1">Single-pass membrane protein</topology>
    </subcellularLocation>
</comment>
<dbReference type="Gene3D" id="3.30.479.30">
    <property type="entry name" value="Band 7 domain"/>
    <property type="match status" value="1"/>
</dbReference>
<dbReference type="EMBL" id="CP003282">
    <property type="protein sequence ID" value="AFG36283.1"/>
    <property type="molecule type" value="Genomic_DNA"/>
</dbReference>
<keyword evidence="3" id="KW-0812">Transmembrane</keyword>
<keyword evidence="3" id="KW-1133">Transmembrane helix</keyword>
<dbReference type="InterPro" id="IPR001107">
    <property type="entry name" value="Band_7"/>
</dbReference>
<dbReference type="GO" id="GO:0098552">
    <property type="term" value="C:side of membrane"/>
    <property type="evidence" value="ECO:0007669"/>
    <property type="project" value="UniProtKB-ARBA"/>
</dbReference>
<dbReference type="CDD" id="cd13775">
    <property type="entry name" value="SPFH_eoslipins_u3"/>
    <property type="match status" value="1"/>
</dbReference>
<dbReference type="GO" id="GO:0008233">
    <property type="term" value="F:peptidase activity"/>
    <property type="evidence" value="ECO:0007669"/>
    <property type="project" value="UniProtKB-KW"/>
</dbReference>
<keyword evidence="5" id="KW-0645">Protease</keyword>
<dbReference type="Gene3D" id="6.10.250.2090">
    <property type="match status" value="1"/>
</dbReference>
<evidence type="ECO:0000256" key="2">
    <source>
        <dbReference type="ARBA" id="ARBA00008164"/>
    </source>
</evidence>
<feature type="transmembrane region" description="Helical" evidence="3">
    <location>
        <begin position="29"/>
        <end position="52"/>
    </location>
</feature>
<evidence type="ECO:0000259" key="4">
    <source>
        <dbReference type="SMART" id="SM00244"/>
    </source>
</evidence>
<keyword evidence="3" id="KW-0472">Membrane</keyword>
<dbReference type="Proteomes" id="UP000007383">
    <property type="component" value="Chromosome"/>
</dbReference>
<dbReference type="SUPFAM" id="SSF117892">
    <property type="entry name" value="Band 7/SPFH domain"/>
    <property type="match status" value="1"/>
</dbReference>
<feature type="transmembrane region" description="Helical" evidence="3">
    <location>
        <begin position="64"/>
        <end position="92"/>
    </location>
</feature>